<keyword evidence="1" id="KW-0472">Membrane</keyword>
<dbReference type="AlphaFoldDB" id="A0A8S3ZAM2"/>
<evidence type="ECO:0000313" key="3">
    <source>
        <dbReference type="Proteomes" id="UP000678393"/>
    </source>
</evidence>
<sequence>MKITENTSESLPNAHVIKIHVERMPLISAEITRILHWLLYGILCQAIVIFGVVSNAINMICFFKQGFRDPVNVSLFGMYGVKIVNGLFHLTAKQQDSFQDAELAFDPFELQYLTGGYVLTAFSRITSWITAIITLERCLCITIPLK</sequence>
<evidence type="ECO:0000313" key="2">
    <source>
        <dbReference type="EMBL" id="CAG5124062.1"/>
    </source>
</evidence>
<dbReference type="SUPFAM" id="SSF81321">
    <property type="entry name" value="Family A G protein-coupled receptor-like"/>
    <property type="match status" value="1"/>
</dbReference>
<organism evidence="2 3">
    <name type="scientific">Candidula unifasciata</name>
    <dbReference type="NCBI Taxonomy" id="100452"/>
    <lineage>
        <taxon>Eukaryota</taxon>
        <taxon>Metazoa</taxon>
        <taxon>Spiralia</taxon>
        <taxon>Lophotrochozoa</taxon>
        <taxon>Mollusca</taxon>
        <taxon>Gastropoda</taxon>
        <taxon>Heterobranchia</taxon>
        <taxon>Euthyneura</taxon>
        <taxon>Panpulmonata</taxon>
        <taxon>Eupulmonata</taxon>
        <taxon>Stylommatophora</taxon>
        <taxon>Helicina</taxon>
        <taxon>Helicoidea</taxon>
        <taxon>Geomitridae</taxon>
        <taxon>Candidula</taxon>
    </lineage>
</organism>
<dbReference type="Proteomes" id="UP000678393">
    <property type="component" value="Unassembled WGS sequence"/>
</dbReference>
<keyword evidence="3" id="KW-1185">Reference proteome</keyword>
<evidence type="ECO:0000256" key="1">
    <source>
        <dbReference type="SAM" id="Phobius"/>
    </source>
</evidence>
<comment type="caution">
    <text evidence="2">The sequence shown here is derived from an EMBL/GenBank/DDBJ whole genome shotgun (WGS) entry which is preliminary data.</text>
</comment>
<feature type="non-terminal residue" evidence="2">
    <location>
        <position position="146"/>
    </location>
</feature>
<proteinExistence type="predicted"/>
<dbReference type="Gene3D" id="1.20.1070.10">
    <property type="entry name" value="Rhodopsin 7-helix transmembrane proteins"/>
    <property type="match status" value="1"/>
</dbReference>
<feature type="transmembrane region" description="Helical" evidence="1">
    <location>
        <begin position="34"/>
        <end position="57"/>
    </location>
</feature>
<accession>A0A8S3ZAM2</accession>
<reference evidence="2" key="1">
    <citation type="submission" date="2021-04" db="EMBL/GenBank/DDBJ databases">
        <authorList>
            <consortium name="Molecular Ecology Group"/>
        </authorList>
    </citation>
    <scope>NUCLEOTIDE SEQUENCE</scope>
</reference>
<protein>
    <submittedName>
        <fullName evidence="2">Uncharacterized protein</fullName>
    </submittedName>
</protein>
<dbReference type="EMBL" id="CAJHNH020001687">
    <property type="protein sequence ID" value="CAG5124062.1"/>
    <property type="molecule type" value="Genomic_DNA"/>
</dbReference>
<keyword evidence="1" id="KW-0812">Transmembrane</keyword>
<keyword evidence="1" id="KW-1133">Transmembrane helix</keyword>
<name>A0A8S3ZAM2_9EUPU</name>
<gene>
    <name evidence="2" type="ORF">CUNI_LOCUS9620</name>
</gene>
<dbReference type="OrthoDB" id="6060224at2759"/>